<protein>
    <submittedName>
        <fullName evidence="6">Metallophosphoesterase</fullName>
    </submittedName>
</protein>
<dbReference type="PANTHER" id="PTHR42988">
    <property type="entry name" value="PHOSPHOHYDROLASE"/>
    <property type="match status" value="1"/>
</dbReference>
<name>K2NWE0_9HYPH</name>
<keyword evidence="1" id="KW-0479">Metal-binding</keyword>
<keyword evidence="7" id="KW-1185">Reference proteome</keyword>
<dbReference type="Proteomes" id="UP000007374">
    <property type="component" value="Unassembled WGS sequence"/>
</dbReference>
<dbReference type="SUPFAM" id="SSF56300">
    <property type="entry name" value="Metallo-dependent phosphatases"/>
    <property type="match status" value="1"/>
</dbReference>
<gene>
    <name evidence="6" type="ORF">NA8A_06293</name>
</gene>
<dbReference type="InterPro" id="IPR050884">
    <property type="entry name" value="CNP_phosphodiesterase-III"/>
</dbReference>
<evidence type="ECO:0000256" key="2">
    <source>
        <dbReference type="ARBA" id="ARBA00022801"/>
    </source>
</evidence>
<reference evidence="6 7" key="1">
    <citation type="journal article" date="2012" name="J. Bacteriol.">
        <title>Genome Sequence of Nitratireductor indicus Type Strain C115.</title>
        <authorList>
            <person name="Lai Q."/>
            <person name="Li G."/>
            <person name="Yu Z."/>
            <person name="Shao Z."/>
        </authorList>
    </citation>
    <scope>NUCLEOTIDE SEQUENCE [LARGE SCALE GENOMIC DNA]</scope>
    <source>
        <strain evidence="6 7">C115</strain>
    </source>
</reference>
<dbReference type="CDD" id="cd00838">
    <property type="entry name" value="MPP_superfamily"/>
    <property type="match status" value="1"/>
</dbReference>
<evidence type="ECO:0000259" key="5">
    <source>
        <dbReference type="Pfam" id="PF00149"/>
    </source>
</evidence>
<dbReference type="InterPro" id="IPR029052">
    <property type="entry name" value="Metallo-depent_PP-like"/>
</dbReference>
<accession>K2NWE0</accession>
<dbReference type="AlphaFoldDB" id="K2NWE0"/>
<keyword evidence="3" id="KW-0408">Iron</keyword>
<dbReference type="Gene3D" id="3.60.21.10">
    <property type="match status" value="1"/>
</dbReference>
<dbReference type="eggNOG" id="COG1409">
    <property type="taxonomic scope" value="Bacteria"/>
</dbReference>
<dbReference type="InterPro" id="IPR004843">
    <property type="entry name" value="Calcineurin-like_PHP"/>
</dbReference>
<dbReference type="GO" id="GO:0046872">
    <property type="term" value="F:metal ion binding"/>
    <property type="evidence" value="ECO:0007669"/>
    <property type="project" value="UniProtKB-KW"/>
</dbReference>
<feature type="domain" description="Calcineurin-like phosphoesterase" evidence="5">
    <location>
        <begin position="30"/>
        <end position="257"/>
    </location>
</feature>
<dbReference type="EMBL" id="AMSI01000003">
    <property type="protein sequence ID" value="EKF43620.1"/>
    <property type="molecule type" value="Genomic_DNA"/>
</dbReference>
<proteinExistence type="inferred from homology"/>
<sequence length="331" mass="36174">MAARNWKKGSFTGLHGLESALGLFYTRHMFRLAHFSDIHLGPLPAISYRELASKRITGYINWQRNRRLNLDHGIIDRITDDMLAAAPHHIALTGDLVNLALREEIERARLWLESLGPGEKVSVVPGNHDAYVPGALARCRRAWADYMTGDDGRAPTGRTAFPYLRVRDRVALIGVSSARATAPFMASGHFSKAQAKRLGALLDRTAAGGLFRVVMIHHPPVRGATHAAKRLYGIGRFQKIIRKHGAELILHGHTHKPTVHRIEGQNGMSVPVVGVAAAGQALGSAKPPAHYNLFEIEGEPGAWQIRFSRRGITDPHGEIGEVSGALLSPGK</sequence>
<evidence type="ECO:0000256" key="1">
    <source>
        <dbReference type="ARBA" id="ARBA00022723"/>
    </source>
</evidence>
<evidence type="ECO:0000313" key="6">
    <source>
        <dbReference type="EMBL" id="EKF43620.1"/>
    </source>
</evidence>
<evidence type="ECO:0000256" key="4">
    <source>
        <dbReference type="ARBA" id="ARBA00025742"/>
    </source>
</evidence>
<organism evidence="6 7">
    <name type="scientific">Nitratireductor indicus C115</name>
    <dbReference type="NCBI Taxonomy" id="1231190"/>
    <lineage>
        <taxon>Bacteria</taxon>
        <taxon>Pseudomonadati</taxon>
        <taxon>Pseudomonadota</taxon>
        <taxon>Alphaproteobacteria</taxon>
        <taxon>Hyphomicrobiales</taxon>
        <taxon>Phyllobacteriaceae</taxon>
        <taxon>Nitratireductor</taxon>
    </lineage>
</organism>
<comment type="similarity">
    <text evidence="4">Belongs to the cyclic nucleotide phosphodiesterase class-III family.</text>
</comment>
<comment type="caution">
    <text evidence="6">The sequence shown here is derived from an EMBL/GenBank/DDBJ whole genome shotgun (WGS) entry which is preliminary data.</text>
</comment>
<evidence type="ECO:0000313" key="7">
    <source>
        <dbReference type="Proteomes" id="UP000007374"/>
    </source>
</evidence>
<evidence type="ECO:0000256" key="3">
    <source>
        <dbReference type="ARBA" id="ARBA00023004"/>
    </source>
</evidence>
<dbReference type="Pfam" id="PF00149">
    <property type="entry name" value="Metallophos"/>
    <property type="match status" value="1"/>
</dbReference>
<keyword evidence="2" id="KW-0378">Hydrolase</keyword>
<dbReference type="PANTHER" id="PTHR42988:SF2">
    <property type="entry name" value="CYCLIC NUCLEOTIDE PHOSPHODIESTERASE CBUA0032-RELATED"/>
    <property type="match status" value="1"/>
</dbReference>
<dbReference type="STRING" id="721133.SAMN05216176_10143"/>
<dbReference type="GO" id="GO:0016787">
    <property type="term" value="F:hydrolase activity"/>
    <property type="evidence" value="ECO:0007669"/>
    <property type="project" value="UniProtKB-KW"/>
</dbReference>
<dbReference type="PATRIC" id="fig|1231190.3.peg.1327"/>